<reference evidence="3 4" key="1">
    <citation type="submission" date="2018-04" db="EMBL/GenBank/DDBJ databases">
        <title>Bacteria isolated from cave deposits of Manipur.</title>
        <authorList>
            <person name="Sahoo D."/>
            <person name="Sarangthem I."/>
            <person name="Nandeibam J."/>
        </authorList>
    </citation>
    <scope>NUCLEOTIDE SEQUENCE [LARGE SCALE GENOMIC DNA]</scope>
    <source>
        <strain evidence="4">mrc11</strain>
    </source>
</reference>
<dbReference type="EMBL" id="QLNP01000013">
    <property type="protein sequence ID" value="RAM39100.1"/>
    <property type="molecule type" value="Genomic_DNA"/>
</dbReference>
<proteinExistence type="predicted"/>
<name>A0A328HPL1_ARTGO</name>
<feature type="compositionally biased region" description="Basic and acidic residues" evidence="1">
    <location>
        <begin position="164"/>
        <end position="174"/>
    </location>
</feature>
<dbReference type="PANTHER" id="PTHR40254:SF1">
    <property type="entry name" value="BLR0577 PROTEIN"/>
    <property type="match status" value="1"/>
</dbReference>
<dbReference type="PANTHER" id="PTHR40254">
    <property type="entry name" value="BLR0577 PROTEIN"/>
    <property type="match status" value="1"/>
</dbReference>
<dbReference type="InterPro" id="IPR052189">
    <property type="entry name" value="L-asp_N-monooxygenase_NS-form"/>
</dbReference>
<protein>
    <recommendedName>
        <fullName evidence="2">N-acetyltransferase domain-containing protein</fullName>
    </recommendedName>
</protein>
<dbReference type="SUPFAM" id="SSF55729">
    <property type="entry name" value="Acyl-CoA N-acyltransferases (Nat)"/>
    <property type="match status" value="1"/>
</dbReference>
<dbReference type="PROSITE" id="PS51186">
    <property type="entry name" value="GNAT"/>
    <property type="match status" value="1"/>
</dbReference>
<dbReference type="Proteomes" id="UP000249166">
    <property type="component" value="Unassembled WGS sequence"/>
</dbReference>
<dbReference type="CDD" id="cd04301">
    <property type="entry name" value="NAT_SF"/>
    <property type="match status" value="1"/>
</dbReference>
<evidence type="ECO:0000259" key="2">
    <source>
        <dbReference type="PROSITE" id="PS51186"/>
    </source>
</evidence>
<feature type="domain" description="N-acetyltransferase" evidence="2">
    <location>
        <begin position="655"/>
        <end position="800"/>
    </location>
</feature>
<accession>A0A328HPL1</accession>
<evidence type="ECO:0000256" key="1">
    <source>
        <dbReference type="SAM" id="MobiDB-lite"/>
    </source>
</evidence>
<sequence length="828" mass="88823">MPAQHPSVVFIGGGPRTAGILERLAANRPGLAVGPLQIHVVEPHEPGSGRIWRYDQEPGLMMNSAAADVTMFTDSSVVCDGPAIDGPGLAAWAAGILDGSITDAPALPPHLQEQLRSLKDGSFATRQLQSKYLEWFFRRAVRALGSDVRVTVHRDTAVGIEPLGEPRKGERGEQQPDDGGYSVRLAGGGTLHADAVVTAVGHTDAEPDARSAGWSAFAARNGGFHAAPSYTTDVDYSAIAPGQDIIVSGMGLAFVDLLVLLTEGRGGRFEETPDGGLRYLPSGAEPRLWAGSRRGVPFHSKISVALRGEPAAAPRFFTADAVGALLAAHAELDFRTHLWPLIAKDAGYGYYRELFTGSPERVALGWDGFAERFAALDWYSSARHELVAAAVPDADLHLDLERLDKPFGGRLFAGHDDVQAAVAAHIEHDLELRTGPDHPETLALFMALLKVYMELGRIVPPERLSARSQEDVHGWWHGFFSFVDSGPPPQRLREMLAVHRAGLLQFLGPGLAVAADDASGEFVATSAQSPVSVRAKAFIEARLPGPAVARSANPLLRSLHGQGLGAEQHLLTADGAHSTGRLLVTPGHEIVGRDGDTRSRLFGIGPGTSGWGAGAFARPGTNAAPFRENDALARRILTAVSRSPLTVLELPMHDPRVRPLLDELAAEYDSRYGDLFGRGAAAEELNRYPAEEFEAPGGALLILQENGQSVAGGAFRRYDAETAEFKRIWTHSAHRRRGLARRVLTELERLAAGRGYRSVYLTTGPRQPEARHLYLNTGYTAQFDLAADPETIGPLAFTKDLCGPFLPGGDPAQVLGEEPRFTGSSSVR</sequence>
<organism evidence="3 4">
    <name type="scientific">Arthrobacter globiformis</name>
    <dbReference type="NCBI Taxonomy" id="1665"/>
    <lineage>
        <taxon>Bacteria</taxon>
        <taxon>Bacillati</taxon>
        <taxon>Actinomycetota</taxon>
        <taxon>Actinomycetes</taxon>
        <taxon>Micrococcales</taxon>
        <taxon>Micrococcaceae</taxon>
        <taxon>Arthrobacter</taxon>
    </lineage>
</organism>
<dbReference type="InterPro" id="IPR000182">
    <property type="entry name" value="GNAT_dom"/>
</dbReference>
<dbReference type="Pfam" id="PF13454">
    <property type="entry name" value="NAD_binding_9"/>
    <property type="match status" value="1"/>
</dbReference>
<feature type="region of interest" description="Disordered" evidence="1">
    <location>
        <begin position="161"/>
        <end position="180"/>
    </location>
</feature>
<gene>
    <name evidence="3" type="ORF">DBZ45_01720</name>
</gene>
<evidence type="ECO:0000313" key="3">
    <source>
        <dbReference type="EMBL" id="RAM39100.1"/>
    </source>
</evidence>
<dbReference type="InterPro" id="IPR036188">
    <property type="entry name" value="FAD/NAD-bd_sf"/>
</dbReference>
<dbReference type="OrthoDB" id="3653265at2"/>
<dbReference type="InterPro" id="IPR038732">
    <property type="entry name" value="HpyO/CreE_NAD-binding"/>
</dbReference>
<dbReference type="SUPFAM" id="SSF51905">
    <property type="entry name" value="FAD/NAD(P)-binding domain"/>
    <property type="match status" value="1"/>
</dbReference>
<comment type="caution">
    <text evidence="3">The sequence shown here is derived from an EMBL/GenBank/DDBJ whole genome shotgun (WGS) entry which is preliminary data.</text>
</comment>
<evidence type="ECO:0000313" key="4">
    <source>
        <dbReference type="Proteomes" id="UP000249166"/>
    </source>
</evidence>
<dbReference type="Pfam" id="PF00583">
    <property type="entry name" value="Acetyltransf_1"/>
    <property type="match status" value="1"/>
</dbReference>
<dbReference type="InterPro" id="IPR016181">
    <property type="entry name" value="Acyl_CoA_acyltransferase"/>
</dbReference>
<dbReference type="GO" id="GO:0016747">
    <property type="term" value="F:acyltransferase activity, transferring groups other than amino-acyl groups"/>
    <property type="evidence" value="ECO:0007669"/>
    <property type="project" value="InterPro"/>
</dbReference>
<dbReference type="Gene3D" id="3.40.630.30">
    <property type="match status" value="1"/>
</dbReference>
<dbReference type="AlphaFoldDB" id="A0A328HPL1"/>